<sequence>MKKIAITLAILLAGCSAKEQSDTATQPAVNQSDSQSSTQAMPDTTQVSAQQSGVSSQEYAPPAPQSVVSVYVEPPLVQPSPIRVDWAPPPMLVDTPPPQPSDDEIWTGGYWVWEGNWVWAHGSWAPPPRPGYHWNNPYYDHRDNSVIFVNGFWAAPGISFVAPSLNANIAIGVITLGVIAGSRPNGPEGVFIPAPPGSYYGLIVPAPIGTSPAVVSGLPPIIRSGMHITNNNQTNTTNITNVTVIAPANSTANGQAVNTSIPAQPHLAAAQTPVVNAAAPEPVSTKAIPTYVAGHPPMTLPSAQVVRPIVPSALIHPHTNVAPAAEITSARQVSTVSAHSQPVVPNSKHTKPNNQIEHPSPIAPPTTRPTTSESEHNNQNHVRPNETPPTQVRSPVVETKPSPVKRAEPPPTNEVSPIPPQPVEPSKAEPQKVDENLHKKLAPKNSKEEGKPADKKEHD</sequence>
<name>A0A2S9GW53_9BURK</name>
<organism evidence="2 3">
    <name type="scientific">Solimicrobium silvestre</name>
    <dbReference type="NCBI Taxonomy" id="2099400"/>
    <lineage>
        <taxon>Bacteria</taxon>
        <taxon>Pseudomonadati</taxon>
        <taxon>Pseudomonadota</taxon>
        <taxon>Betaproteobacteria</taxon>
        <taxon>Burkholderiales</taxon>
        <taxon>Oxalobacteraceae</taxon>
        <taxon>Solimicrobium</taxon>
    </lineage>
</organism>
<gene>
    <name evidence="2" type="ORF">S2091_3282</name>
</gene>
<dbReference type="PROSITE" id="PS51257">
    <property type="entry name" value="PROKAR_LIPOPROTEIN"/>
    <property type="match status" value="1"/>
</dbReference>
<evidence type="ECO:0008006" key="4">
    <source>
        <dbReference type="Google" id="ProtNLM"/>
    </source>
</evidence>
<feature type="region of interest" description="Disordered" evidence="1">
    <location>
        <begin position="332"/>
        <end position="459"/>
    </location>
</feature>
<comment type="caution">
    <text evidence="2">The sequence shown here is derived from an EMBL/GenBank/DDBJ whole genome shotgun (WGS) entry which is preliminary data.</text>
</comment>
<feature type="compositionally biased region" description="Basic and acidic residues" evidence="1">
    <location>
        <begin position="445"/>
        <end position="459"/>
    </location>
</feature>
<feature type="compositionally biased region" description="Polar residues" evidence="1">
    <location>
        <begin position="22"/>
        <end position="45"/>
    </location>
</feature>
<feature type="region of interest" description="Disordered" evidence="1">
    <location>
        <begin position="19"/>
        <end position="61"/>
    </location>
</feature>
<protein>
    <recommendedName>
        <fullName evidence="4">YXWGXW repeat (2 copies)</fullName>
    </recommendedName>
</protein>
<evidence type="ECO:0000313" key="2">
    <source>
        <dbReference type="EMBL" id="PRC91940.1"/>
    </source>
</evidence>
<dbReference type="OrthoDB" id="121499at2"/>
<feature type="compositionally biased region" description="Polar residues" evidence="1">
    <location>
        <begin position="379"/>
        <end position="393"/>
    </location>
</feature>
<proteinExistence type="predicted"/>
<dbReference type="RefSeq" id="WP_105533034.1">
    <property type="nucleotide sequence ID" value="NZ_PUGF01000017.1"/>
</dbReference>
<feature type="compositionally biased region" description="Basic and acidic residues" evidence="1">
    <location>
        <begin position="426"/>
        <end position="438"/>
    </location>
</feature>
<dbReference type="AlphaFoldDB" id="A0A2S9GW53"/>
<dbReference type="EMBL" id="PUGF01000017">
    <property type="protein sequence ID" value="PRC91940.1"/>
    <property type="molecule type" value="Genomic_DNA"/>
</dbReference>
<dbReference type="Proteomes" id="UP000237839">
    <property type="component" value="Unassembled WGS sequence"/>
</dbReference>
<accession>A0A2S9GW53</accession>
<feature type="compositionally biased region" description="Polar residues" evidence="1">
    <location>
        <begin position="332"/>
        <end position="344"/>
    </location>
</feature>
<feature type="compositionally biased region" description="Pro residues" evidence="1">
    <location>
        <begin position="409"/>
        <end position="423"/>
    </location>
</feature>
<feature type="compositionally biased region" description="Low complexity" evidence="1">
    <location>
        <begin position="46"/>
        <end position="57"/>
    </location>
</feature>
<evidence type="ECO:0000313" key="3">
    <source>
        <dbReference type="Proteomes" id="UP000237839"/>
    </source>
</evidence>
<evidence type="ECO:0000256" key="1">
    <source>
        <dbReference type="SAM" id="MobiDB-lite"/>
    </source>
</evidence>
<reference evidence="2 3" key="1">
    <citation type="submission" date="2018-02" db="EMBL/GenBank/DDBJ databases">
        <title>Solimicrobium silvestre gen. nov., sp. nov., isolated from alpine forest soil.</title>
        <authorList>
            <person name="Margesin R."/>
            <person name="Albuquerque L."/>
            <person name="Zhang D.-C."/>
            <person name="Froufe H.J.C."/>
            <person name="Severino R."/>
            <person name="Roxo I."/>
            <person name="Egas C."/>
            <person name="Da Costa M.S."/>
        </authorList>
    </citation>
    <scope>NUCLEOTIDE SEQUENCE [LARGE SCALE GENOMIC DNA]</scope>
    <source>
        <strain evidence="2 3">S20-91</strain>
    </source>
</reference>
<keyword evidence="3" id="KW-1185">Reference proteome</keyword>